<dbReference type="Pfam" id="PF21906">
    <property type="entry name" value="WHD_NrtR"/>
    <property type="match status" value="1"/>
</dbReference>
<name>A0A2U2DWS7_9HYPH</name>
<reference evidence="2 3" key="1">
    <citation type="submission" date="2018-05" db="EMBL/GenBank/DDBJ databases">
        <title>The draft genome of strain NS-104.</title>
        <authorList>
            <person name="Hang P."/>
            <person name="Jiang J."/>
        </authorList>
    </citation>
    <scope>NUCLEOTIDE SEQUENCE [LARGE SCALE GENOMIC DNA]</scope>
    <source>
        <strain evidence="2 3">NS-104</strain>
    </source>
</reference>
<dbReference type="InterPro" id="IPR036388">
    <property type="entry name" value="WH-like_DNA-bd_sf"/>
</dbReference>
<evidence type="ECO:0000313" key="3">
    <source>
        <dbReference type="Proteomes" id="UP000245252"/>
    </source>
</evidence>
<dbReference type="EMBL" id="QFBC01000001">
    <property type="protein sequence ID" value="PWE57760.1"/>
    <property type="molecule type" value="Genomic_DNA"/>
</dbReference>
<dbReference type="InterPro" id="IPR054105">
    <property type="entry name" value="WHD_NrtR"/>
</dbReference>
<dbReference type="PANTHER" id="PTHR43736:SF4">
    <property type="entry name" value="SLR1690 PROTEIN"/>
    <property type="match status" value="1"/>
</dbReference>
<accession>A0A2U2DWS7</accession>
<feature type="domain" description="NrtR DNA-binding winged helix" evidence="1">
    <location>
        <begin position="152"/>
        <end position="211"/>
    </location>
</feature>
<comment type="caution">
    <text evidence="2">The sequence shown here is derived from an EMBL/GenBank/DDBJ whole genome shotgun (WGS) entry which is preliminary data.</text>
</comment>
<organism evidence="2 3">
    <name type="scientific">Metarhizobium album</name>
    <dbReference type="NCBI Taxonomy" id="2182425"/>
    <lineage>
        <taxon>Bacteria</taxon>
        <taxon>Pseudomonadati</taxon>
        <taxon>Pseudomonadota</taxon>
        <taxon>Alphaproteobacteria</taxon>
        <taxon>Hyphomicrobiales</taxon>
        <taxon>Rhizobiaceae</taxon>
        <taxon>Metarhizobium</taxon>
    </lineage>
</organism>
<dbReference type="OrthoDB" id="9761969at2"/>
<dbReference type="AlphaFoldDB" id="A0A2U2DWS7"/>
<dbReference type="RefSeq" id="WP_109456277.1">
    <property type="nucleotide sequence ID" value="NZ_QFBC01000001.1"/>
</dbReference>
<dbReference type="InterPro" id="IPR036390">
    <property type="entry name" value="WH_DNA-bd_sf"/>
</dbReference>
<dbReference type="Proteomes" id="UP000245252">
    <property type="component" value="Unassembled WGS sequence"/>
</dbReference>
<gene>
    <name evidence="2" type="ORF">DEM27_00735</name>
</gene>
<dbReference type="Gene3D" id="1.10.10.10">
    <property type="entry name" value="Winged helix-like DNA-binding domain superfamily/Winged helix DNA-binding domain"/>
    <property type="match status" value="1"/>
</dbReference>
<dbReference type="PANTHER" id="PTHR43736">
    <property type="entry name" value="ADP-RIBOSE PYROPHOSPHATASE"/>
    <property type="match status" value="1"/>
</dbReference>
<keyword evidence="3" id="KW-1185">Reference proteome</keyword>
<sequence length="222" mass="24584">MQPEYERPIVTVDIVLMTIVEGALAVALLERDNAPFQGVPALIGGYVHTDEDEDAEAAVRRILKAKAGLEGLFFEQLRSFAGRDRDPRGWSVSIAYFALVPPSLLSGGTGKTLLLRPASAPGELPFDHERIVLAARERLRGKGAYSTIAACLLPKVFTMSELQGTYETVLGETLDQSAFRRKMKDLDLLEEVEGEKRQTLIARRPTTLYRLKAAPSVFDRRI</sequence>
<dbReference type="GO" id="GO:0016787">
    <property type="term" value="F:hydrolase activity"/>
    <property type="evidence" value="ECO:0007669"/>
    <property type="project" value="UniProtKB-KW"/>
</dbReference>
<dbReference type="SUPFAM" id="SSF46785">
    <property type="entry name" value="Winged helix' DNA-binding domain"/>
    <property type="match status" value="1"/>
</dbReference>
<dbReference type="InterPro" id="IPR015797">
    <property type="entry name" value="NUDIX_hydrolase-like_dom_sf"/>
</dbReference>
<dbReference type="CDD" id="cd18873">
    <property type="entry name" value="NUDIX_NadM_like"/>
    <property type="match status" value="1"/>
</dbReference>
<evidence type="ECO:0000313" key="2">
    <source>
        <dbReference type="EMBL" id="PWE57760.1"/>
    </source>
</evidence>
<dbReference type="SUPFAM" id="SSF55811">
    <property type="entry name" value="Nudix"/>
    <property type="match status" value="1"/>
</dbReference>
<dbReference type="Gene3D" id="3.90.79.10">
    <property type="entry name" value="Nucleoside Triphosphate Pyrophosphohydrolase"/>
    <property type="match status" value="1"/>
</dbReference>
<protein>
    <submittedName>
        <fullName evidence="2">NUDIX hydrolase</fullName>
    </submittedName>
</protein>
<proteinExistence type="predicted"/>
<keyword evidence="2" id="KW-0378">Hydrolase</keyword>
<evidence type="ECO:0000259" key="1">
    <source>
        <dbReference type="Pfam" id="PF21906"/>
    </source>
</evidence>